<accession>A0ABU5QUK8</accession>
<organism evidence="2 3">
    <name type="scientific">Arcicella aquatica</name>
    <dbReference type="NCBI Taxonomy" id="217141"/>
    <lineage>
        <taxon>Bacteria</taxon>
        <taxon>Pseudomonadati</taxon>
        <taxon>Bacteroidota</taxon>
        <taxon>Cytophagia</taxon>
        <taxon>Cytophagales</taxon>
        <taxon>Flectobacillaceae</taxon>
        <taxon>Arcicella</taxon>
    </lineage>
</organism>
<evidence type="ECO:0000313" key="2">
    <source>
        <dbReference type="EMBL" id="MEA5260791.1"/>
    </source>
</evidence>
<protein>
    <submittedName>
        <fullName evidence="2">Tetratricopeptide repeat protein</fullName>
    </submittedName>
</protein>
<dbReference type="SUPFAM" id="SSF48452">
    <property type="entry name" value="TPR-like"/>
    <property type="match status" value="1"/>
</dbReference>
<proteinExistence type="predicted"/>
<dbReference type="EMBL" id="JAYFUL010000068">
    <property type="protein sequence ID" value="MEA5260791.1"/>
    <property type="molecule type" value="Genomic_DNA"/>
</dbReference>
<name>A0ABU5QUK8_9BACT</name>
<reference evidence="2 3" key="1">
    <citation type="submission" date="2023-12" db="EMBL/GenBank/DDBJ databases">
        <title>Novel species of the genus Arcicella isolated from rivers.</title>
        <authorList>
            <person name="Lu H."/>
        </authorList>
    </citation>
    <scope>NUCLEOTIDE SEQUENCE [LARGE SCALE GENOMIC DNA]</scope>
    <source>
        <strain evidence="2 3">LMG 21963</strain>
    </source>
</reference>
<evidence type="ECO:0000313" key="3">
    <source>
        <dbReference type="Proteomes" id="UP001304671"/>
    </source>
</evidence>
<keyword evidence="3" id="KW-1185">Reference proteome</keyword>
<dbReference type="RefSeq" id="WP_323253619.1">
    <property type="nucleotide sequence ID" value="NZ_JAYFUL010000068.1"/>
</dbReference>
<keyword evidence="1" id="KW-0732">Signal</keyword>
<feature type="chain" id="PRO_5045686720" evidence="1">
    <location>
        <begin position="19"/>
        <end position="647"/>
    </location>
</feature>
<gene>
    <name evidence="2" type="ORF">VB264_23530</name>
</gene>
<sequence>MRKLYSLLVLLFCSNLLAAQKIDLDKYPIKVSYLQLPTNPFPEDFTTFSTKFIANGINLNDAGYTNRESDLESIYFKISGFKRVATGGHLSIKVQIDGYDMGKLEVVKKEDKSKDKDGKETISISYKLTFKYLVPMKYTITDLNGVIVKDGSLTEGASAKTYESSSYSTSTALENYWKENGTTIKRGLLGSFISEKLSTFEGRLNYEIGYVPRTYNDVLWSTDSPKHPENEQFKKVCSDVKTAMDEMTSARPLSLEKVKPAIEYFEGILVKYAKDEKPERKLRYAAWFNMATIYYWLEDFDNAIRCCDGLVANDYDKSDAKDIKLNSERMKKILSGSIKSAHYVRDVTNAVAPPLTPFQVEEENTRLGALRDKAIQEQATRDVAVSQQAVARSGMVDLDKTVNAIGGIIGKIGSKKTAIVFDKPLADLIISMNESLVNYQLISKSLSINGCSINSSLFMKTQVESFQKQFNSVGGSLDKQSSNKMKSLLNVYGDLTSKDVMAALMITSNPVKMQSLLVEPNKILKDMTYDCLDLVLNKNQDKKNILMSLAEVQKMLNYGTYGFFKEENCNNQAYELAKEGFSKLKAVAGSSKLSEELIGDFNQLISVYSPLFQSDKNLIKEPTNTALVESINKNNYPSFVLKLLQTQ</sequence>
<dbReference type="InterPro" id="IPR011990">
    <property type="entry name" value="TPR-like_helical_dom_sf"/>
</dbReference>
<dbReference type="Gene3D" id="1.25.40.10">
    <property type="entry name" value="Tetratricopeptide repeat domain"/>
    <property type="match status" value="1"/>
</dbReference>
<dbReference type="Proteomes" id="UP001304671">
    <property type="component" value="Unassembled WGS sequence"/>
</dbReference>
<evidence type="ECO:0000256" key="1">
    <source>
        <dbReference type="SAM" id="SignalP"/>
    </source>
</evidence>
<feature type="signal peptide" evidence="1">
    <location>
        <begin position="1"/>
        <end position="18"/>
    </location>
</feature>
<comment type="caution">
    <text evidence="2">The sequence shown here is derived from an EMBL/GenBank/DDBJ whole genome shotgun (WGS) entry which is preliminary data.</text>
</comment>